<organism evidence="2 3">
    <name type="scientific">Nepenthes gracilis</name>
    <name type="common">Slender pitcher plant</name>
    <dbReference type="NCBI Taxonomy" id="150966"/>
    <lineage>
        <taxon>Eukaryota</taxon>
        <taxon>Viridiplantae</taxon>
        <taxon>Streptophyta</taxon>
        <taxon>Embryophyta</taxon>
        <taxon>Tracheophyta</taxon>
        <taxon>Spermatophyta</taxon>
        <taxon>Magnoliopsida</taxon>
        <taxon>eudicotyledons</taxon>
        <taxon>Gunneridae</taxon>
        <taxon>Pentapetalae</taxon>
        <taxon>Caryophyllales</taxon>
        <taxon>Nepenthaceae</taxon>
        <taxon>Nepenthes</taxon>
    </lineage>
</organism>
<protein>
    <recommendedName>
        <fullName evidence="1">VQ domain-containing protein</fullName>
    </recommendedName>
</protein>
<keyword evidence="3" id="KW-1185">Reference proteome</keyword>
<dbReference type="Pfam" id="PF05678">
    <property type="entry name" value="VQ"/>
    <property type="match status" value="1"/>
</dbReference>
<comment type="caution">
    <text evidence="2">The sequence shown here is derived from an EMBL/GenBank/DDBJ whole genome shotgun (WGS) entry which is preliminary data.</text>
</comment>
<dbReference type="PANTHER" id="PTHR33624:SF2">
    <property type="entry name" value="SIGMA FACTOR BINDING PROTEIN 1, CHLOROPLASTIC"/>
    <property type="match status" value="1"/>
</dbReference>
<dbReference type="InterPro" id="IPR039335">
    <property type="entry name" value="SIB1/2"/>
</dbReference>
<evidence type="ECO:0000313" key="2">
    <source>
        <dbReference type="EMBL" id="GMH20199.1"/>
    </source>
</evidence>
<sequence>MERLKELKQNKKSTKMAKPKIKKPLKVVYFSNPVRITTTAAEFRALVQELTGRDAESPDPHKLSFIAGESQAAAMAMEKAGYGDHGKMLEVPEEEVDPAQVLLSSDLYFEPFDDDVPVLHNHPTLENFVSMMMPPS</sequence>
<dbReference type="AlphaFoldDB" id="A0AAD3T012"/>
<accession>A0AAD3T012</accession>
<evidence type="ECO:0000259" key="1">
    <source>
        <dbReference type="Pfam" id="PF05678"/>
    </source>
</evidence>
<dbReference type="EMBL" id="BSYO01000021">
    <property type="protein sequence ID" value="GMH20199.1"/>
    <property type="molecule type" value="Genomic_DNA"/>
</dbReference>
<dbReference type="Proteomes" id="UP001279734">
    <property type="component" value="Unassembled WGS sequence"/>
</dbReference>
<dbReference type="PANTHER" id="PTHR33624">
    <property type="entry name" value="SIGMA FACTOR BINDING PROTEIN 1, CHLOROPLASTIC"/>
    <property type="match status" value="1"/>
</dbReference>
<name>A0AAD3T012_NEPGR</name>
<reference evidence="2" key="1">
    <citation type="submission" date="2023-05" db="EMBL/GenBank/DDBJ databases">
        <title>Nepenthes gracilis genome sequencing.</title>
        <authorList>
            <person name="Fukushima K."/>
        </authorList>
    </citation>
    <scope>NUCLEOTIDE SEQUENCE</scope>
    <source>
        <strain evidence="2">SING2019-196</strain>
    </source>
</reference>
<proteinExistence type="predicted"/>
<evidence type="ECO:0000313" key="3">
    <source>
        <dbReference type="Proteomes" id="UP001279734"/>
    </source>
</evidence>
<gene>
    <name evidence="2" type="ORF">Nepgr_022040</name>
</gene>
<dbReference type="InterPro" id="IPR008889">
    <property type="entry name" value="VQ"/>
</dbReference>
<feature type="domain" description="VQ" evidence="1">
    <location>
        <begin position="31"/>
        <end position="55"/>
    </location>
</feature>